<proteinExistence type="predicted"/>
<keyword evidence="2" id="KW-1185">Reference proteome</keyword>
<gene>
    <name evidence="1" type="ORF">H8S17_08200</name>
</gene>
<reference evidence="1" key="1">
    <citation type="submission" date="2020-08" db="EMBL/GenBank/DDBJ databases">
        <title>Genome public.</title>
        <authorList>
            <person name="Liu C."/>
            <person name="Sun Q."/>
        </authorList>
    </citation>
    <scope>NUCLEOTIDE SEQUENCE</scope>
    <source>
        <strain evidence="1">BX1005</strain>
    </source>
</reference>
<dbReference type="EMBL" id="JACOPH010000005">
    <property type="protein sequence ID" value="MBC5714187.1"/>
    <property type="molecule type" value="Genomic_DNA"/>
</dbReference>
<dbReference type="RefSeq" id="WP_186866923.1">
    <property type="nucleotide sequence ID" value="NZ_JACOPH010000005.1"/>
</dbReference>
<evidence type="ECO:0000313" key="2">
    <source>
        <dbReference type="Proteomes" id="UP000606720"/>
    </source>
</evidence>
<protein>
    <submittedName>
        <fullName evidence="1">Uncharacterized protein</fullName>
    </submittedName>
</protein>
<evidence type="ECO:0000313" key="1">
    <source>
        <dbReference type="EMBL" id="MBC5714187.1"/>
    </source>
</evidence>
<dbReference type="Proteomes" id="UP000606720">
    <property type="component" value="Unassembled WGS sequence"/>
</dbReference>
<comment type="caution">
    <text evidence="1">The sequence shown here is derived from an EMBL/GenBank/DDBJ whole genome shotgun (WGS) entry which is preliminary data.</text>
</comment>
<organism evidence="1 2">
    <name type="scientific">Roseburia zhanii</name>
    <dbReference type="NCBI Taxonomy" id="2763064"/>
    <lineage>
        <taxon>Bacteria</taxon>
        <taxon>Bacillati</taxon>
        <taxon>Bacillota</taxon>
        <taxon>Clostridia</taxon>
        <taxon>Lachnospirales</taxon>
        <taxon>Lachnospiraceae</taxon>
        <taxon>Roseburia</taxon>
    </lineage>
</organism>
<accession>A0A923RT03</accession>
<dbReference type="AlphaFoldDB" id="A0A923RT03"/>
<name>A0A923RT03_9FIRM</name>
<sequence>MWWRITKRATENLLKAILSNIILIIPATVKYRGKTYKVTSIGSKAKITVPKSRYKAYKKLFKKAGFGSKTVWKKG</sequence>